<name>A0ABT3CUA7_9BACT</name>
<dbReference type="Proteomes" id="UP001300692">
    <property type="component" value="Unassembled WGS sequence"/>
</dbReference>
<gene>
    <name evidence="2" type="ORF">N7U62_11440</name>
</gene>
<sequence>MKKSDEINLGEISDHKIKIVNLSKTKRQMSELKKYSELKQAIDKVEEAAISYDTPTKKIELSRQGVSPEFVLDLMTVYQFSKQEASRLTDISSKTLDRHIQSGKFFTGLQSDRILELAELFHEGLDVFGSQEKFLRWLSSSLPALGNTRPKDWLDTHHGIQMITDELGRIKHGIFA</sequence>
<proteinExistence type="predicted"/>
<dbReference type="Pfam" id="PF09722">
    <property type="entry name" value="Xre_MbcA_ParS_C"/>
    <property type="match status" value="1"/>
</dbReference>
<protein>
    <submittedName>
        <fullName evidence="2">DUF2384 domain-containing protein</fullName>
    </submittedName>
</protein>
<evidence type="ECO:0000313" key="3">
    <source>
        <dbReference type="Proteomes" id="UP001300692"/>
    </source>
</evidence>
<evidence type="ECO:0000259" key="1">
    <source>
        <dbReference type="Pfam" id="PF09722"/>
    </source>
</evidence>
<reference evidence="2 3" key="1">
    <citation type="submission" date="2022-10" db="EMBL/GenBank/DDBJ databases">
        <title>Comparative genomics and taxonomic characterization of three novel marine species of genus Reichenbachiella exhibiting antioxidant and polysaccharide degradation activities.</title>
        <authorList>
            <person name="Muhammad N."/>
            <person name="Lee Y.-J."/>
            <person name="Ko J."/>
            <person name="Kim S.-G."/>
        </authorList>
    </citation>
    <scope>NUCLEOTIDE SEQUENCE [LARGE SCALE GENOMIC DNA]</scope>
    <source>
        <strain evidence="2 3">ABR2-5</strain>
    </source>
</reference>
<keyword evidence="3" id="KW-1185">Reference proteome</keyword>
<dbReference type="InterPro" id="IPR024467">
    <property type="entry name" value="Xre/MbcA/ParS-like_toxin-bd"/>
</dbReference>
<dbReference type="RefSeq" id="WP_264138104.1">
    <property type="nucleotide sequence ID" value="NZ_JAOYOD010000001.1"/>
</dbReference>
<comment type="caution">
    <text evidence="2">The sequence shown here is derived from an EMBL/GenBank/DDBJ whole genome shotgun (WGS) entry which is preliminary data.</text>
</comment>
<dbReference type="EMBL" id="JAOYOD010000001">
    <property type="protein sequence ID" value="MCV9387280.1"/>
    <property type="molecule type" value="Genomic_DNA"/>
</dbReference>
<organism evidence="2 3">
    <name type="scientific">Reichenbachiella ulvae</name>
    <dbReference type="NCBI Taxonomy" id="2980104"/>
    <lineage>
        <taxon>Bacteria</taxon>
        <taxon>Pseudomonadati</taxon>
        <taxon>Bacteroidota</taxon>
        <taxon>Cytophagia</taxon>
        <taxon>Cytophagales</taxon>
        <taxon>Reichenbachiellaceae</taxon>
        <taxon>Reichenbachiella</taxon>
    </lineage>
</organism>
<feature type="domain" description="Antitoxin Xre/MbcA/ParS-like toxin-binding" evidence="1">
    <location>
        <begin position="126"/>
        <end position="173"/>
    </location>
</feature>
<dbReference type="NCBIfam" id="TIGR02293">
    <property type="entry name" value="TAS_TIGR02293"/>
    <property type="match status" value="1"/>
</dbReference>
<accession>A0ABT3CUA7</accession>
<evidence type="ECO:0000313" key="2">
    <source>
        <dbReference type="EMBL" id="MCV9387280.1"/>
    </source>
</evidence>
<dbReference type="InterPro" id="IPR011979">
    <property type="entry name" value="Antitox_Xre"/>
</dbReference>